<evidence type="ECO:0000256" key="1">
    <source>
        <dbReference type="SAM" id="Phobius"/>
    </source>
</evidence>
<organism evidence="2 3">
    <name type="scientific">Methanococcus voltae</name>
    <dbReference type="NCBI Taxonomy" id="2188"/>
    <lineage>
        <taxon>Archaea</taxon>
        <taxon>Methanobacteriati</taxon>
        <taxon>Methanobacteriota</taxon>
        <taxon>Methanomada group</taxon>
        <taxon>Methanococci</taxon>
        <taxon>Methanococcales</taxon>
        <taxon>Methanococcaceae</taxon>
        <taxon>Methanococcus</taxon>
    </lineage>
</organism>
<evidence type="ECO:0000313" key="3">
    <source>
        <dbReference type="Proteomes" id="UP000740329"/>
    </source>
</evidence>
<comment type="caution">
    <text evidence="2">The sequence shown here is derived from an EMBL/GenBank/DDBJ whole genome shotgun (WGS) entry which is preliminary data.</text>
</comment>
<dbReference type="Proteomes" id="UP000740329">
    <property type="component" value="Unassembled WGS sequence"/>
</dbReference>
<dbReference type="EMBL" id="JAGGMV010000009">
    <property type="protein sequence ID" value="MBP2202227.1"/>
    <property type="molecule type" value="Genomic_DNA"/>
</dbReference>
<reference evidence="2" key="1">
    <citation type="submission" date="2021-03" db="EMBL/GenBank/DDBJ databases">
        <title>Genomic Encyclopedia of Type Strains, Phase IV (KMG-V): Genome sequencing to study the core and pangenomes of soil and plant-associated prokaryotes.</title>
        <authorList>
            <person name="Whitman W."/>
        </authorList>
    </citation>
    <scope>NUCLEOTIDE SEQUENCE</scope>
    <source>
        <strain evidence="2">C4</strain>
    </source>
</reference>
<gene>
    <name evidence="2" type="ORF">J3E07_001668</name>
</gene>
<name>A0A8J7UT45_METVO</name>
<keyword evidence="1" id="KW-0812">Transmembrane</keyword>
<sequence>MESIILNLPSANLLHFIVIGVIVGFCGLFLDYCTFR</sequence>
<proteinExistence type="predicted"/>
<protein>
    <submittedName>
        <fullName evidence="2">Uncharacterized protein</fullName>
    </submittedName>
</protein>
<keyword evidence="1" id="KW-0472">Membrane</keyword>
<evidence type="ECO:0000313" key="2">
    <source>
        <dbReference type="EMBL" id="MBP2202227.1"/>
    </source>
</evidence>
<feature type="transmembrane region" description="Helical" evidence="1">
    <location>
        <begin position="12"/>
        <end position="33"/>
    </location>
</feature>
<accession>A0A8J7UT45</accession>
<dbReference type="AlphaFoldDB" id="A0A8J7UT45"/>
<keyword evidence="1" id="KW-1133">Transmembrane helix</keyword>